<proteinExistence type="predicted"/>
<dbReference type="GO" id="GO:0005524">
    <property type="term" value="F:ATP binding"/>
    <property type="evidence" value="ECO:0007669"/>
    <property type="project" value="InterPro"/>
</dbReference>
<evidence type="ECO:0000259" key="1">
    <source>
        <dbReference type="PROSITE" id="PS50011"/>
    </source>
</evidence>
<feature type="domain" description="Protein kinase" evidence="1">
    <location>
        <begin position="42"/>
        <end position="304"/>
    </location>
</feature>
<dbReference type="AlphaFoldDB" id="A0AA40BXC6"/>
<dbReference type="SUPFAM" id="SSF56112">
    <property type="entry name" value="Protein kinase-like (PK-like)"/>
    <property type="match status" value="1"/>
</dbReference>
<dbReference type="InterPro" id="IPR000719">
    <property type="entry name" value="Prot_kinase_dom"/>
</dbReference>
<dbReference type="Gene3D" id="1.10.510.10">
    <property type="entry name" value="Transferase(Phosphotransferase) domain 1"/>
    <property type="match status" value="1"/>
</dbReference>
<organism evidence="2 3">
    <name type="scientific">Immersiella caudata</name>
    <dbReference type="NCBI Taxonomy" id="314043"/>
    <lineage>
        <taxon>Eukaryota</taxon>
        <taxon>Fungi</taxon>
        <taxon>Dikarya</taxon>
        <taxon>Ascomycota</taxon>
        <taxon>Pezizomycotina</taxon>
        <taxon>Sordariomycetes</taxon>
        <taxon>Sordariomycetidae</taxon>
        <taxon>Sordariales</taxon>
        <taxon>Lasiosphaeriaceae</taxon>
        <taxon>Immersiella</taxon>
    </lineage>
</organism>
<comment type="caution">
    <text evidence="2">The sequence shown here is derived from an EMBL/GenBank/DDBJ whole genome shotgun (WGS) entry which is preliminary data.</text>
</comment>
<evidence type="ECO:0000313" key="3">
    <source>
        <dbReference type="Proteomes" id="UP001175000"/>
    </source>
</evidence>
<accession>A0AA40BXC6</accession>
<dbReference type="InterPro" id="IPR011009">
    <property type="entry name" value="Kinase-like_dom_sf"/>
</dbReference>
<name>A0AA40BXC6_9PEZI</name>
<dbReference type="PROSITE" id="PS50011">
    <property type="entry name" value="PROTEIN_KINASE_DOM"/>
    <property type="match status" value="1"/>
</dbReference>
<dbReference type="GO" id="GO:0004672">
    <property type="term" value="F:protein kinase activity"/>
    <property type="evidence" value="ECO:0007669"/>
    <property type="project" value="InterPro"/>
</dbReference>
<dbReference type="Proteomes" id="UP001175000">
    <property type="component" value="Unassembled WGS sequence"/>
</dbReference>
<reference evidence="2" key="1">
    <citation type="submission" date="2023-06" db="EMBL/GenBank/DDBJ databases">
        <title>Genome-scale phylogeny and comparative genomics of the fungal order Sordariales.</title>
        <authorList>
            <consortium name="Lawrence Berkeley National Laboratory"/>
            <person name="Hensen N."/>
            <person name="Bonometti L."/>
            <person name="Westerberg I."/>
            <person name="Brannstrom I.O."/>
            <person name="Guillou S."/>
            <person name="Cros-Aarteil S."/>
            <person name="Calhoun S."/>
            <person name="Haridas S."/>
            <person name="Kuo A."/>
            <person name="Mondo S."/>
            <person name="Pangilinan J."/>
            <person name="Riley R."/>
            <person name="Labutti K."/>
            <person name="Andreopoulos B."/>
            <person name="Lipzen A."/>
            <person name="Chen C."/>
            <person name="Yanf M."/>
            <person name="Daum C."/>
            <person name="Ng V."/>
            <person name="Clum A."/>
            <person name="Steindorff A."/>
            <person name="Ohm R."/>
            <person name="Martin F."/>
            <person name="Silar P."/>
            <person name="Natvig D."/>
            <person name="Lalanne C."/>
            <person name="Gautier V."/>
            <person name="Ament-Velasquez S.L."/>
            <person name="Kruys A."/>
            <person name="Hutchinson M.I."/>
            <person name="Powell A.J."/>
            <person name="Barry K."/>
            <person name="Miller A.N."/>
            <person name="Grigoriev I.V."/>
            <person name="Debuchy R."/>
            <person name="Gladieux P."/>
            <person name="Thoren M.H."/>
            <person name="Johannesson H."/>
        </authorList>
    </citation>
    <scope>NUCLEOTIDE SEQUENCE</scope>
    <source>
        <strain evidence="2">CBS 606.72</strain>
    </source>
</reference>
<dbReference type="EMBL" id="JAULSU010000005">
    <property type="protein sequence ID" value="KAK0617074.1"/>
    <property type="molecule type" value="Genomic_DNA"/>
</dbReference>
<sequence>MFPLRNASTATLMVHLLSPKPHLQRDEIGDIDCTDIKTGAKFLTYYCWTAGNLNQDDQLFVSNIDGTPSEHSIEQINAALKKIPNERIFFPLPVPWYFARTSVTVANEWDNDFRNWHIKRPWFTRVPHCSQDAPTVVAEWFAIEVGMLELLRNGRVTGIYLGRVEGDNLWDHVRANKKVDKEPFLAVLESAIRHLHDKVGIAHNDIQPFNIMVSPEGVPTLIDLGSSEKIGDEISHCRMYSTWGEDPPDLEMEAADLASFRPPVSTKSRDLAALNKLRTWLDNPVHPWQRIHDMDEEARKKVNR</sequence>
<gene>
    <name evidence="2" type="ORF">B0T14DRAFT_568621</name>
</gene>
<keyword evidence="3" id="KW-1185">Reference proteome</keyword>
<protein>
    <recommendedName>
        <fullName evidence="1">Protein kinase domain-containing protein</fullName>
    </recommendedName>
</protein>
<evidence type="ECO:0000313" key="2">
    <source>
        <dbReference type="EMBL" id="KAK0617074.1"/>
    </source>
</evidence>